<proteinExistence type="predicted"/>
<dbReference type="GeneID" id="62195905"/>
<dbReference type="Proteomes" id="UP000662931">
    <property type="component" value="Chromosome 2"/>
</dbReference>
<feature type="compositionally biased region" description="Acidic residues" evidence="1">
    <location>
        <begin position="535"/>
        <end position="550"/>
    </location>
</feature>
<keyword evidence="3" id="KW-1185">Reference proteome</keyword>
<evidence type="ECO:0000313" key="2">
    <source>
        <dbReference type="EMBL" id="QPG75159.1"/>
    </source>
</evidence>
<feature type="compositionally biased region" description="Low complexity" evidence="1">
    <location>
        <begin position="207"/>
        <end position="220"/>
    </location>
</feature>
<name>A0A875S5Y9_EENNA</name>
<feature type="compositionally biased region" description="Acidic residues" evidence="1">
    <location>
        <begin position="562"/>
        <end position="571"/>
    </location>
</feature>
<feature type="region of interest" description="Disordered" evidence="1">
    <location>
        <begin position="529"/>
        <end position="612"/>
    </location>
</feature>
<dbReference type="KEGG" id="bnn:FOA43_002504"/>
<feature type="compositionally biased region" description="Polar residues" evidence="1">
    <location>
        <begin position="221"/>
        <end position="238"/>
    </location>
</feature>
<dbReference type="AlphaFoldDB" id="A0A875S5Y9"/>
<feature type="region of interest" description="Disordered" evidence="1">
    <location>
        <begin position="758"/>
        <end position="793"/>
    </location>
</feature>
<accession>A0A875S5Y9</accession>
<dbReference type="InterPro" id="IPR014729">
    <property type="entry name" value="Rossmann-like_a/b/a_fold"/>
</dbReference>
<dbReference type="Gene3D" id="3.40.50.620">
    <property type="entry name" value="HUPs"/>
    <property type="match status" value="1"/>
</dbReference>
<feature type="region of interest" description="Disordered" evidence="1">
    <location>
        <begin position="197"/>
        <end position="260"/>
    </location>
</feature>
<sequence>MSSSASANVIDNYVSFITKANGNQLFANPFTSSSSDLKRLTKTMTHTGHNKYPMDQEGNDQIPALYETVHLHYPPPPQLQPITPKQLVQQTSVQVRNDEARRAASPLPSPLPSPVASRTDSPVRYYLDEPSHSPSLGVAKHLKSALSKPGRAPLASAFRTLVSFDTVNIGFSDDATSDNTSRVSALEDRNSALLDEEFGLHSDRRTSGSSRWRSPSPSNRDISPTSSTKDLSPTTGSRELSPPNRLASSGGRSRSPARASSIFRKYPTTPIITHDSCTLTKKHRQFDRLYSGALKPRTAVLPNRNILCYVSGRKHTWVAVDWCCNQLLEDGDTLVIIASIRPNWRSSLRRRLSSGSIFAADHSLMTEEGIRRSPEYAKVVTENLMKYALAILNSNKIIKITVELSVGNTKDVLKDMYSLYMPSVVVTSAKPTAAPSTKSWLTSRITDRLVKNFAVPVVIVPAINMDLFQLKLYKVLDKRMQLAAKGKADTKELLDELQNVGMYDLGDQRNYLRQSAAEDLLIKSDLEEFGLEKEREEEEEDDDDDDNTDTADEHSDKNSSVDSEEDGEEVNDGSNAGSPAESSAGNRTGSGDESDFAETTFTGGESRSRPMHLTRSLQISQENPALRHLTLLRSKTEDASENKISTADGAQSLVSDKKESTSFQLKKLEFDTQIRIYKEMNTIEHQPVTEDTFKHFLGVVSDVAYNYGIELAEYAKEGGEGANMVRTMTGAPDVSYFRPKSMLLGKRGVSSTPFVRKSVSNSDVTNSVGSPGSAESFSPGGSRGSRGSRESGDVRALLAPTIKVDSPEIRAVGEPIVSSYSEASGKHRASSLRFDLGNGASTRLSGKNISGSPDTLLRSVYSAGSTLHPGVKVGARRKSFFKRLFNRS</sequence>
<dbReference type="OrthoDB" id="843225at2759"/>
<organism evidence="2 3">
    <name type="scientific">Eeniella nana</name>
    <name type="common">Yeast</name>
    <name type="synonym">Brettanomyces nanus</name>
    <dbReference type="NCBI Taxonomy" id="13502"/>
    <lineage>
        <taxon>Eukaryota</taxon>
        <taxon>Fungi</taxon>
        <taxon>Dikarya</taxon>
        <taxon>Ascomycota</taxon>
        <taxon>Saccharomycotina</taxon>
        <taxon>Pichiomycetes</taxon>
        <taxon>Pichiales</taxon>
        <taxon>Pichiaceae</taxon>
        <taxon>Brettanomyces</taxon>
    </lineage>
</organism>
<evidence type="ECO:0000313" key="3">
    <source>
        <dbReference type="Proteomes" id="UP000662931"/>
    </source>
</evidence>
<feature type="compositionally biased region" description="Polar residues" evidence="1">
    <location>
        <begin position="576"/>
        <end position="605"/>
    </location>
</feature>
<protein>
    <submittedName>
        <fullName evidence="2">Uncharacterized protein</fullName>
    </submittedName>
</protein>
<evidence type="ECO:0000256" key="1">
    <source>
        <dbReference type="SAM" id="MobiDB-lite"/>
    </source>
</evidence>
<reference evidence="2" key="1">
    <citation type="submission" date="2020-10" db="EMBL/GenBank/DDBJ databases">
        <authorList>
            <person name="Roach M.J.R."/>
        </authorList>
    </citation>
    <scope>NUCLEOTIDE SEQUENCE</scope>
    <source>
        <strain evidence="2">CBS 1945</strain>
    </source>
</reference>
<gene>
    <name evidence="2" type="ORF">FOA43_002504</name>
</gene>
<dbReference type="RefSeq" id="XP_038778724.1">
    <property type="nucleotide sequence ID" value="XM_038922796.1"/>
</dbReference>
<dbReference type="EMBL" id="CP064813">
    <property type="protein sequence ID" value="QPG75159.1"/>
    <property type="molecule type" value="Genomic_DNA"/>
</dbReference>
<feature type="compositionally biased region" description="Low complexity" evidence="1">
    <location>
        <begin position="247"/>
        <end position="260"/>
    </location>
</feature>
<feature type="compositionally biased region" description="Polar residues" evidence="1">
    <location>
        <begin position="758"/>
        <end position="776"/>
    </location>
</feature>
<feature type="region of interest" description="Disordered" evidence="1">
    <location>
        <begin position="92"/>
        <end position="136"/>
    </location>
</feature>
<dbReference type="SUPFAM" id="SSF52402">
    <property type="entry name" value="Adenine nucleotide alpha hydrolases-like"/>
    <property type="match status" value="1"/>
</dbReference>